<proteinExistence type="predicted"/>
<evidence type="ECO:0000313" key="1">
    <source>
        <dbReference type="EMBL" id="RKK20592.1"/>
    </source>
</evidence>
<dbReference type="Proteomes" id="UP000270866">
    <property type="component" value="Chromosome 7"/>
</dbReference>
<evidence type="ECO:0000313" key="2">
    <source>
        <dbReference type="Proteomes" id="UP000270866"/>
    </source>
</evidence>
<name>A0A3L6NR41_FUSOX</name>
<comment type="caution">
    <text evidence="1">The sequence shown here is derived from an EMBL/GenBank/DDBJ whole genome shotgun (WGS) entry which is preliminary data.</text>
</comment>
<accession>A0A3L6NR41</accession>
<dbReference type="AlphaFoldDB" id="A0A3L6NR41"/>
<organism evidence="1 2">
    <name type="scientific">Fusarium oxysporum f. sp. cepae</name>
    <dbReference type="NCBI Taxonomy" id="396571"/>
    <lineage>
        <taxon>Eukaryota</taxon>
        <taxon>Fungi</taxon>
        <taxon>Dikarya</taxon>
        <taxon>Ascomycota</taxon>
        <taxon>Pezizomycotina</taxon>
        <taxon>Sordariomycetes</taxon>
        <taxon>Hypocreomycetidae</taxon>
        <taxon>Hypocreales</taxon>
        <taxon>Nectriaceae</taxon>
        <taxon>Fusarium</taxon>
        <taxon>Fusarium oxysporum species complex</taxon>
    </lineage>
</organism>
<gene>
    <name evidence="1" type="ORF">BFJ65_g7291</name>
</gene>
<dbReference type="EMBL" id="MRCU01000004">
    <property type="protein sequence ID" value="RKK20592.1"/>
    <property type="molecule type" value="Genomic_DNA"/>
</dbReference>
<reference evidence="1 2" key="1">
    <citation type="journal article" date="2018" name="Sci. Rep.">
        <title>Characterisation of pathogen-specific regions and novel effector candidates in Fusarium oxysporum f. sp. cepae.</title>
        <authorList>
            <person name="Armitage A.D."/>
            <person name="Taylor A."/>
            <person name="Sobczyk M.K."/>
            <person name="Baxter L."/>
            <person name="Greenfield B.P."/>
            <person name="Bates H.J."/>
            <person name="Wilson F."/>
            <person name="Jackson A.C."/>
            <person name="Ott S."/>
            <person name="Harrison R.J."/>
            <person name="Clarkson J.P."/>
        </authorList>
    </citation>
    <scope>NUCLEOTIDE SEQUENCE [LARGE SCALE GENOMIC DNA]</scope>
    <source>
        <strain evidence="1 2">FoC_Fus2</strain>
    </source>
</reference>
<protein>
    <submittedName>
        <fullName evidence="1">Uncharacterized protein</fullName>
    </submittedName>
</protein>
<sequence>MVSNRLQLLRFSFDILQSRFQSVVDLGLGGSNDFQQRLEKDHGESQDIPTTPVVKAMEYYPNG</sequence>